<accession>A0A1W5ZZ97</accession>
<dbReference type="NCBIfam" id="NF033503">
    <property type="entry name" value="LarB"/>
    <property type="match status" value="1"/>
</dbReference>
<organism evidence="2 3">
    <name type="scientific">Halobacillus mangrovi</name>
    <dbReference type="NCBI Taxonomy" id="402384"/>
    <lineage>
        <taxon>Bacteria</taxon>
        <taxon>Bacillati</taxon>
        <taxon>Bacillota</taxon>
        <taxon>Bacilli</taxon>
        <taxon>Bacillales</taxon>
        <taxon>Bacillaceae</taxon>
        <taxon>Halobacillus</taxon>
    </lineage>
</organism>
<dbReference type="InterPro" id="IPR000031">
    <property type="entry name" value="PurE_dom"/>
</dbReference>
<name>A0A1W5ZZ97_9BACI</name>
<dbReference type="EMBL" id="CP020772">
    <property type="protein sequence ID" value="ARI78675.1"/>
    <property type="molecule type" value="Genomic_DNA"/>
</dbReference>
<keyword evidence="3" id="KW-1185">Reference proteome</keyword>
<dbReference type="PANTHER" id="PTHR43064">
    <property type="entry name" value="PHOSPHORIBOSYLAMINOIMIDAZOLE CARBOXYLASE-RELATED"/>
    <property type="match status" value="1"/>
</dbReference>
<dbReference type="RefSeq" id="WP_085031134.1">
    <property type="nucleotide sequence ID" value="NZ_CP020772.1"/>
</dbReference>
<reference evidence="2 3" key="1">
    <citation type="submission" date="2017-04" db="EMBL/GenBank/DDBJ databases">
        <title>The whole genome sequencing and assembly of Halobacillus mangrovi strain.</title>
        <authorList>
            <person name="Lee S.-J."/>
            <person name="Park M.-K."/>
            <person name="Kim J.-Y."/>
            <person name="Lee Y.-J."/>
            <person name="Yi H."/>
            <person name="Bahn Y.-S."/>
            <person name="Kim J.F."/>
            <person name="Lee D.-W."/>
        </authorList>
    </citation>
    <scope>NUCLEOTIDE SEQUENCE [LARGE SCALE GENOMIC DNA]</scope>
    <source>
        <strain evidence="2 3">KTB 131</strain>
    </source>
</reference>
<dbReference type="KEGG" id="hmn:HM131_18320"/>
<proteinExistence type="predicted"/>
<dbReference type="STRING" id="402384.HM131_18320"/>
<dbReference type="Proteomes" id="UP000192527">
    <property type="component" value="Chromosome"/>
</dbReference>
<evidence type="ECO:0000259" key="1">
    <source>
        <dbReference type="SMART" id="SM01001"/>
    </source>
</evidence>
<evidence type="ECO:0000313" key="3">
    <source>
        <dbReference type="Proteomes" id="UP000192527"/>
    </source>
</evidence>
<dbReference type="SUPFAM" id="SSF52255">
    <property type="entry name" value="N5-CAIR mutase (phosphoribosylaminoimidazole carboxylase, PurE)"/>
    <property type="match status" value="1"/>
</dbReference>
<dbReference type="InterPro" id="IPR039476">
    <property type="entry name" value="P2CMN_synthase_LarB"/>
</dbReference>
<gene>
    <name evidence="2" type="ORF">HM131_18320</name>
</gene>
<dbReference type="GO" id="GO:0006189">
    <property type="term" value="P:'de novo' IMP biosynthetic process"/>
    <property type="evidence" value="ECO:0007669"/>
    <property type="project" value="InterPro"/>
</dbReference>
<dbReference type="GO" id="GO:0016787">
    <property type="term" value="F:hydrolase activity"/>
    <property type="evidence" value="ECO:0007669"/>
    <property type="project" value="InterPro"/>
</dbReference>
<dbReference type="PANTHER" id="PTHR43064:SF1">
    <property type="entry name" value="SLL1489 PROTEIN"/>
    <property type="match status" value="1"/>
</dbReference>
<protein>
    <submittedName>
        <fullName evidence="2">1-(5-phosphoribosyl)-5-amino-4-imidazole-carboxylate carboxylase</fullName>
    </submittedName>
</protein>
<evidence type="ECO:0000313" key="2">
    <source>
        <dbReference type="EMBL" id="ARI78675.1"/>
    </source>
</evidence>
<dbReference type="Gene3D" id="3.40.50.1970">
    <property type="match status" value="1"/>
</dbReference>
<dbReference type="Pfam" id="PF00731">
    <property type="entry name" value="AIRC"/>
    <property type="match status" value="1"/>
</dbReference>
<dbReference type="SMART" id="SM01001">
    <property type="entry name" value="AIRC"/>
    <property type="match status" value="1"/>
</dbReference>
<feature type="domain" description="PurE" evidence="1">
    <location>
        <begin position="119"/>
        <end position="251"/>
    </location>
</feature>
<sequence length="253" mass="27411">MQTDSMDVLLQKVKEGKITIEEAKTKLSLFEDMGFAKVDSNRESRTGFPEVVYGEGKSAGQIIEIMKALQLKTNRVLATRINESKAGLIMESIPDLIYNEEARTLYWRHEEETEFLFDGYVCVVCAGTSDLAVAEEAAVTAEAFGSPVKRFYDVGVAGIHRLFYFLEDIKKAKATVVVAGMEGALASVVGGLINNPIVAVPTSVGYGANFQGMAALLSMLNSCSPGISTVNIDNGFGAGYYVSLIHKNQSNQE</sequence>
<dbReference type="AlphaFoldDB" id="A0A1W5ZZ97"/>